<dbReference type="AlphaFoldDB" id="A0A545ULZ8"/>
<organism evidence="2 3">
    <name type="scientific">Cordyceps javanica</name>
    <dbReference type="NCBI Taxonomy" id="43265"/>
    <lineage>
        <taxon>Eukaryota</taxon>
        <taxon>Fungi</taxon>
        <taxon>Dikarya</taxon>
        <taxon>Ascomycota</taxon>
        <taxon>Pezizomycotina</taxon>
        <taxon>Sordariomycetes</taxon>
        <taxon>Hypocreomycetidae</taxon>
        <taxon>Hypocreales</taxon>
        <taxon>Cordycipitaceae</taxon>
        <taxon>Cordyceps</taxon>
    </lineage>
</organism>
<evidence type="ECO:0000256" key="1">
    <source>
        <dbReference type="SAM" id="MobiDB-lite"/>
    </source>
</evidence>
<protein>
    <submittedName>
        <fullName evidence="2">Uncharacterized protein</fullName>
    </submittedName>
</protein>
<proteinExistence type="predicted"/>
<evidence type="ECO:0000313" key="3">
    <source>
        <dbReference type="Proteomes" id="UP000315783"/>
    </source>
</evidence>
<dbReference type="OrthoDB" id="10334833at2759"/>
<feature type="compositionally biased region" description="Low complexity" evidence="1">
    <location>
        <begin position="59"/>
        <end position="68"/>
    </location>
</feature>
<dbReference type="EMBL" id="SPUK01000026">
    <property type="protein sequence ID" value="TQV90492.1"/>
    <property type="molecule type" value="Genomic_DNA"/>
</dbReference>
<reference evidence="2 3" key="1">
    <citation type="journal article" date="2019" name="Appl. Microbiol. Biotechnol.">
        <title>Genome sequence of Isaria javanica and comparative genome analysis insights into family S53 peptidase evolution in fungal entomopathogens.</title>
        <authorList>
            <person name="Lin R."/>
            <person name="Zhang X."/>
            <person name="Xin B."/>
            <person name="Zou M."/>
            <person name="Gao Y."/>
            <person name="Qin F."/>
            <person name="Hu Q."/>
            <person name="Xie B."/>
            <person name="Cheng X."/>
        </authorList>
    </citation>
    <scope>NUCLEOTIDE SEQUENCE [LARGE SCALE GENOMIC DNA]</scope>
    <source>
        <strain evidence="2 3">IJ1G</strain>
    </source>
</reference>
<dbReference type="Proteomes" id="UP000315783">
    <property type="component" value="Unassembled WGS sequence"/>
</dbReference>
<feature type="region of interest" description="Disordered" evidence="1">
    <location>
        <begin position="133"/>
        <end position="167"/>
    </location>
</feature>
<gene>
    <name evidence="2" type="ORF">IF1G_10815</name>
</gene>
<sequence>MSAFRRTPTMLPRDPKRSFRIRSRNMLKKSMELTDINARIAIYMERGNDKPDYDEFRYSSSPRSSPVPDGTPTISSAVLDTTVAPQSIPEFVPPALDTFSVDGLQELQLATIGEMDPYPFTVAMSLSAALDPVAQPGEKRTRPVSVPATKSAAHKQRRRAKTTSWFD</sequence>
<feature type="region of interest" description="Disordered" evidence="1">
    <location>
        <begin position="51"/>
        <end position="75"/>
    </location>
</feature>
<feature type="compositionally biased region" description="Basic residues" evidence="1">
    <location>
        <begin position="152"/>
        <end position="161"/>
    </location>
</feature>
<comment type="caution">
    <text evidence="2">The sequence shown here is derived from an EMBL/GenBank/DDBJ whole genome shotgun (WGS) entry which is preliminary data.</text>
</comment>
<evidence type="ECO:0000313" key="2">
    <source>
        <dbReference type="EMBL" id="TQV90492.1"/>
    </source>
</evidence>
<keyword evidence="3" id="KW-1185">Reference proteome</keyword>
<name>A0A545ULZ8_9HYPO</name>
<accession>A0A545ULZ8</accession>